<dbReference type="GO" id="GO:0005524">
    <property type="term" value="F:ATP binding"/>
    <property type="evidence" value="ECO:0007669"/>
    <property type="project" value="UniProtKB-KW"/>
</dbReference>
<dbReference type="PROSITE" id="PS00211">
    <property type="entry name" value="ABC_TRANSPORTER_1"/>
    <property type="match status" value="1"/>
</dbReference>
<accession>A0A8J6JJA9</accession>
<keyword evidence="13" id="KW-1185">Reference proteome</keyword>
<dbReference type="InterPro" id="IPR017871">
    <property type="entry name" value="ABC_transporter-like_CS"/>
</dbReference>
<evidence type="ECO:0000256" key="7">
    <source>
        <dbReference type="ARBA" id="ARBA00022989"/>
    </source>
</evidence>
<dbReference type="SMART" id="SM00382">
    <property type="entry name" value="AAA"/>
    <property type="match status" value="1"/>
</dbReference>
<dbReference type="InterPro" id="IPR039421">
    <property type="entry name" value="Type_1_exporter"/>
</dbReference>
<feature type="transmembrane region" description="Helical" evidence="9">
    <location>
        <begin position="158"/>
        <end position="175"/>
    </location>
</feature>
<evidence type="ECO:0000259" key="11">
    <source>
        <dbReference type="PROSITE" id="PS50929"/>
    </source>
</evidence>
<keyword evidence="3" id="KW-1003">Cell membrane</keyword>
<dbReference type="Pfam" id="PF00664">
    <property type="entry name" value="ABC_membrane"/>
    <property type="match status" value="1"/>
</dbReference>
<dbReference type="Gene3D" id="3.40.50.300">
    <property type="entry name" value="P-loop containing nucleotide triphosphate hydrolases"/>
    <property type="match status" value="1"/>
</dbReference>
<feature type="transmembrane region" description="Helical" evidence="9">
    <location>
        <begin position="246"/>
        <end position="264"/>
    </location>
</feature>
<organism evidence="12 13">
    <name type="scientific">Lawsonibacter faecis</name>
    <dbReference type="NCBI Taxonomy" id="2763052"/>
    <lineage>
        <taxon>Bacteria</taxon>
        <taxon>Bacillati</taxon>
        <taxon>Bacillota</taxon>
        <taxon>Clostridia</taxon>
        <taxon>Eubacteriales</taxon>
        <taxon>Oscillospiraceae</taxon>
        <taxon>Lawsonibacter</taxon>
    </lineage>
</organism>
<evidence type="ECO:0000256" key="2">
    <source>
        <dbReference type="ARBA" id="ARBA00022448"/>
    </source>
</evidence>
<dbReference type="RefSeq" id="WP_186919070.1">
    <property type="nucleotide sequence ID" value="NZ_JACOPQ010000006.1"/>
</dbReference>
<keyword evidence="4 9" id="KW-0812">Transmembrane</keyword>
<feature type="domain" description="ABC transporter" evidence="10">
    <location>
        <begin position="332"/>
        <end position="568"/>
    </location>
</feature>
<dbReference type="Gene3D" id="1.20.1560.10">
    <property type="entry name" value="ABC transporter type 1, transmembrane domain"/>
    <property type="match status" value="1"/>
</dbReference>
<evidence type="ECO:0000256" key="9">
    <source>
        <dbReference type="SAM" id="Phobius"/>
    </source>
</evidence>
<comment type="subcellular location">
    <subcellularLocation>
        <location evidence="1">Cell membrane</location>
        <topology evidence="1">Multi-pass membrane protein</topology>
    </subcellularLocation>
</comment>
<evidence type="ECO:0000256" key="4">
    <source>
        <dbReference type="ARBA" id="ARBA00022692"/>
    </source>
</evidence>
<protein>
    <submittedName>
        <fullName evidence="12">ABC transporter ATP-binding protein</fullName>
    </submittedName>
</protein>
<dbReference type="InterPro" id="IPR011527">
    <property type="entry name" value="ABC1_TM_dom"/>
</dbReference>
<evidence type="ECO:0000256" key="5">
    <source>
        <dbReference type="ARBA" id="ARBA00022741"/>
    </source>
</evidence>
<dbReference type="AlphaFoldDB" id="A0A8J6JJA9"/>
<dbReference type="InterPro" id="IPR003593">
    <property type="entry name" value="AAA+_ATPase"/>
</dbReference>
<dbReference type="InterPro" id="IPR003439">
    <property type="entry name" value="ABC_transporter-like_ATP-bd"/>
</dbReference>
<keyword evidence="7 9" id="KW-1133">Transmembrane helix</keyword>
<evidence type="ECO:0000256" key="3">
    <source>
        <dbReference type="ARBA" id="ARBA00022475"/>
    </source>
</evidence>
<reference evidence="12" key="1">
    <citation type="submission" date="2020-08" db="EMBL/GenBank/DDBJ databases">
        <title>Genome public.</title>
        <authorList>
            <person name="Liu C."/>
            <person name="Sun Q."/>
        </authorList>
    </citation>
    <scope>NUCLEOTIDE SEQUENCE</scope>
    <source>
        <strain evidence="12">NSJ-52</strain>
    </source>
</reference>
<proteinExistence type="predicted"/>
<dbReference type="GO" id="GO:0016887">
    <property type="term" value="F:ATP hydrolysis activity"/>
    <property type="evidence" value="ECO:0007669"/>
    <property type="project" value="InterPro"/>
</dbReference>
<feature type="transmembrane region" description="Helical" evidence="9">
    <location>
        <begin position="21"/>
        <end position="41"/>
    </location>
</feature>
<feature type="domain" description="ABC transmembrane type-1" evidence="11">
    <location>
        <begin position="17"/>
        <end position="299"/>
    </location>
</feature>
<comment type="caution">
    <text evidence="12">The sequence shown here is derived from an EMBL/GenBank/DDBJ whole genome shotgun (WGS) entry which is preliminary data.</text>
</comment>
<dbReference type="PROSITE" id="PS50929">
    <property type="entry name" value="ABC_TM1F"/>
    <property type="match status" value="1"/>
</dbReference>
<dbReference type="FunFam" id="3.40.50.300:FF:000221">
    <property type="entry name" value="Multidrug ABC transporter ATP-binding protein"/>
    <property type="match status" value="1"/>
</dbReference>
<keyword evidence="8 9" id="KW-0472">Membrane</keyword>
<feature type="transmembrane region" description="Helical" evidence="9">
    <location>
        <begin position="276"/>
        <end position="298"/>
    </location>
</feature>
<evidence type="ECO:0000256" key="1">
    <source>
        <dbReference type="ARBA" id="ARBA00004651"/>
    </source>
</evidence>
<dbReference type="InterPro" id="IPR036640">
    <property type="entry name" value="ABC1_TM_sf"/>
</dbReference>
<dbReference type="Proteomes" id="UP000607645">
    <property type="component" value="Unassembled WGS sequence"/>
</dbReference>
<evidence type="ECO:0000313" key="13">
    <source>
        <dbReference type="Proteomes" id="UP000607645"/>
    </source>
</evidence>
<dbReference type="SUPFAM" id="SSF52540">
    <property type="entry name" value="P-loop containing nucleoside triphosphate hydrolases"/>
    <property type="match status" value="1"/>
</dbReference>
<keyword evidence="2" id="KW-0813">Transport</keyword>
<dbReference type="PANTHER" id="PTHR43394">
    <property type="entry name" value="ATP-DEPENDENT PERMEASE MDL1, MITOCHONDRIAL"/>
    <property type="match status" value="1"/>
</dbReference>
<name>A0A8J6JJA9_9FIRM</name>
<dbReference type="GO" id="GO:0015421">
    <property type="term" value="F:ABC-type oligopeptide transporter activity"/>
    <property type="evidence" value="ECO:0007669"/>
    <property type="project" value="TreeGrafter"/>
</dbReference>
<sequence length="577" mass="63371">MLKTLMGSIRGYQKSSLLAPFFVALEVVMETLIPLLMARLIDEGIDGADMTKIWTYGLILVAMAMLALLFGAASGHYAAVASAGYAKNLRKDMYDRIQDFSFTNIDKFSAASLVTRLTTDVSNVQNAYQMLVRVAVRAPFMLICALVFSITLSPALSTVFLFAVPILGVGLWFIMTRAHPIFERVFRTYDKLNNVVRENLRGIRVVKSFVREDFEVEKFGQVSTSIYRDFTKAEKLLAFNSPLMQFSVYGCMVLISWFGARLVVGGGLSTGDLTSFFTYTMQILMSLMMLSMVFVMIVMARASAERIVEVLREEPDLHDPADPVETVADGSIVFEDVRFRYSAQAQRDALSGVSLTIRSGETVGILGGTGSAKSSLVQLIPRLYDVTGGRVSVGGRDVREYAVAALRDQVAMVLQKNVLFSGTIKENLRWGSEHATDEELVHACKLAQADGFIRELPDGYDTYIEQGGSNVSGGQKQRLCIARALLKNPKILILDDSTSAVDTATDASIRRAFREEIPGTTKIIIAQRVSSVQDADKIIIMNNGRVDAVGTHDQLLASSAIYREVYSSQTKGGGADE</sequence>
<evidence type="ECO:0000256" key="8">
    <source>
        <dbReference type="ARBA" id="ARBA00023136"/>
    </source>
</evidence>
<dbReference type="GO" id="GO:0005886">
    <property type="term" value="C:plasma membrane"/>
    <property type="evidence" value="ECO:0007669"/>
    <property type="project" value="UniProtKB-SubCell"/>
</dbReference>
<dbReference type="PANTHER" id="PTHR43394:SF1">
    <property type="entry name" value="ATP-BINDING CASSETTE SUB-FAMILY B MEMBER 10, MITOCHONDRIAL"/>
    <property type="match status" value="1"/>
</dbReference>
<evidence type="ECO:0000313" key="12">
    <source>
        <dbReference type="EMBL" id="MBC5737123.1"/>
    </source>
</evidence>
<dbReference type="PROSITE" id="PS50893">
    <property type="entry name" value="ABC_TRANSPORTER_2"/>
    <property type="match status" value="1"/>
</dbReference>
<dbReference type="InterPro" id="IPR027417">
    <property type="entry name" value="P-loop_NTPase"/>
</dbReference>
<dbReference type="EMBL" id="JACOPQ010000006">
    <property type="protein sequence ID" value="MBC5737123.1"/>
    <property type="molecule type" value="Genomic_DNA"/>
</dbReference>
<feature type="transmembrane region" description="Helical" evidence="9">
    <location>
        <begin position="134"/>
        <end position="152"/>
    </location>
</feature>
<evidence type="ECO:0000256" key="6">
    <source>
        <dbReference type="ARBA" id="ARBA00022840"/>
    </source>
</evidence>
<keyword evidence="6 12" id="KW-0067">ATP-binding</keyword>
<feature type="transmembrane region" description="Helical" evidence="9">
    <location>
        <begin position="53"/>
        <end position="86"/>
    </location>
</feature>
<dbReference type="Pfam" id="PF00005">
    <property type="entry name" value="ABC_tran"/>
    <property type="match status" value="1"/>
</dbReference>
<dbReference type="CDD" id="cd18548">
    <property type="entry name" value="ABC_6TM_Tm287_like"/>
    <property type="match status" value="1"/>
</dbReference>
<gene>
    <name evidence="12" type="ORF">H8S62_08890</name>
</gene>
<evidence type="ECO:0000259" key="10">
    <source>
        <dbReference type="PROSITE" id="PS50893"/>
    </source>
</evidence>
<dbReference type="SUPFAM" id="SSF90123">
    <property type="entry name" value="ABC transporter transmembrane region"/>
    <property type="match status" value="1"/>
</dbReference>
<keyword evidence="5" id="KW-0547">Nucleotide-binding</keyword>